<dbReference type="InterPro" id="IPR005055">
    <property type="entry name" value="A10/PebIII"/>
</dbReference>
<dbReference type="Pfam" id="PF03392">
    <property type="entry name" value="OS-D"/>
    <property type="match status" value="1"/>
</dbReference>
<dbReference type="InterPro" id="IPR036682">
    <property type="entry name" value="OS_D_A10/PebIII_sf"/>
</dbReference>
<dbReference type="PANTHER" id="PTHR11257">
    <property type="entry name" value="CHEMOSENSORY PROTEIN-RELATED"/>
    <property type="match status" value="1"/>
</dbReference>
<evidence type="ECO:0000256" key="1">
    <source>
        <dbReference type="SAM" id="SignalP"/>
    </source>
</evidence>
<feature type="signal peptide" evidence="1">
    <location>
        <begin position="1"/>
        <end position="16"/>
    </location>
</feature>
<dbReference type="Proteomes" id="UP001153954">
    <property type="component" value="Unassembled WGS sequence"/>
</dbReference>
<sequence>MKTIVVLATILAAALAFPADTYNPKYDYFNAEEVVSNERLLKNYANCFLGKGPCTKEGTDFKTSIPEALRTSCAKCTPKQRQLIRTVVQGFKTKVPDLWEELTKKEDPNGEYKEAFNKFLNASD</sequence>
<evidence type="ECO:0000313" key="3">
    <source>
        <dbReference type="Proteomes" id="UP001153954"/>
    </source>
</evidence>
<dbReference type="Gene3D" id="1.10.2080.10">
    <property type="entry name" value="Insect odorant-binding protein A10/Ejaculatory bulb-specific protein 3"/>
    <property type="match status" value="1"/>
</dbReference>
<protein>
    <recommendedName>
        <fullName evidence="4">Chemosensory protein</fullName>
    </recommendedName>
</protein>
<proteinExistence type="predicted"/>
<feature type="chain" id="PRO_5043986998" description="Chemosensory protein" evidence="1">
    <location>
        <begin position="17"/>
        <end position="124"/>
    </location>
</feature>
<reference evidence="2" key="1">
    <citation type="submission" date="2022-03" db="EMBL/GenBank/DDBJ databases">
        <authorList>
            <person name="Tunstrom K."/>
        </authorList>
    </citation>
    <scope>NUCLEOTIDE SEQUENCE</scope>
</reference>
<organism evidence="2 3">
    <name type="scientific">Euphydryas editha</name>
    <name type="common">Edith's checkerspot</name>
    <dbReference type="NCBI Taxonomy" id="104508"/>
    <lineage>
        <taxon>Eukaryota</taxon>
        <taxon>Metazoa</taxon>
        <taxon>Ecdysozoa</taxon>
        <taxon>Arthropoda</taxon>
        <taxon>Hexapoda</taxon>
        <taxon>Insecta</taxon>
        <taxon>Pterygota</taxon>
        <taxon>Neoptera</taxon>
        <taxon>Endopterygota</taxon>
        <taxon>Lepidoptera</taxon>
        <taxon>Glossata</taxon>
        <taxon>Ditrysia</taxon>
        <taxon>Papilionoidea</taxon>
        <taxon>Nymphalidae</taxon>
        <taxon>Nymphalinae</taxon>
        <taxon>Euphydryas</taxon>
    </lineage>
</organism>
<gene>
    <name evidence="2" type="ORF">EEDITHA_LOCUS5628</name>
</gene>
<dbReference type="PANTHER" id="PTHR11257:SF13">
    <property type="entry name" value="GEO07322P1"/>
    <property type="match status" value="1"/>
</dbReference>
<dbReference type="EMBL" id="CAKOGL010000008">
    <property type="protein sequence ID" value="CAH2089589.1"/>
    <property type="molecule type" value="Genomic_DNA"/>
</dbReference>
<comment type="caution">
    <text evidence="2">The sequence shown here is derived from an EMBL/GenBank/DDBJ whole genome shotgun (WGS) entry which is preliminary data.</text>
</comment>
<name>A0AAU9TVX1_EUPED</name>
<dbReference type="AlphaFoldDB" id="A0AAU9TVX1"/>
<keyword evidence="1" id="KW-0732">Signal</keyword>
<accession>A0AAU9TVX1</accession>
<dbReference type="SUPFAM" id="SSF100910">
    <property type="entry name" value="Chemosensory protein Csp2"/>
    <property type="match status" value="1"/>
</dbReference>
<keyword evidence="3" id="KW-1185">Reference proteome</keyword>
<evidence type="ECO:0008006" key="4">
    <source>
        <dbReference type="Google" id="ProtNLM"/>
    </source>
</evidence>
<evidence type="ECO:0000313" key="2">
    <source>
        <dbReference type="EMBL" id="CAH2089589.1"/>
    </source>
</evidence>